<dbReference type="InterPro" id="IPR036812">
    <property type="entry name" value="NAD(P)_OxRdtase_dom_sf"/>
</dbReference>
<dbReference type="PANTHER" id="PTHR43312:SF1">
    <property type="entry name" value="NADP-DEPENDENT OXIDOREDUCTASE DOMAIN-CONTAINING PROTEIN"/>
    <property type="match status" value="1"/>
</dbReference>
<dbReference type="GeneID" id="78560988"/>
<evidence type="ECO:0000313" key="3">
    <source>
        <dbReference type="Proteomes" id="UP000683442"/>
    </source>
</evidence>
<dbReference type="Gene3D" id="3.20.20.100">
    <property type="entry name" value="NADP-dependent oxidoreductase domain"/>
    <property type="match status" value="1"/>
</dbReference>
<evidence type="ECO:0000259" key="1">
    <source>
        <dbReference type="Pfam" id="PF00248"/>
    </source>
</evidence>
<proteinExistence type="predicted"/>
<feature type="domain" description="NADP-dependent oxidoreductase" evidence="1">
    <location>
        <begin position="236"/>
        <end position="519"/>
    </location>
</feature>
<protein>
    <submittedName>
        <fullName evidence="2">Aldo/keto reductase</fullName>
    </submittedName>
</protein>
<evidence type="ECO:0000313" key="2">
    <source>
        <dbReference type="EMBL" id="QWV12184.1"/>
    </source>
</evidence>
<dbReference type="RefSeq" id="WP_014577700.1">
    <property type="nucleotide sequence ID" value="NZ_CP076686.1"/>
</dbReference>
<keyword evidence="3" id="KW-1185">Reference proteome</keyword>
<dbReference type="CDD" id="cd19097">
    <property type="entry name" value="AKR_unchar"/>
    <property type="match status" value="1"/>
</dbReference>
<organism evidence="2 3">
    <name type="scientific">Marinobacter adhaerens</name>
    <dbReference type="NCBI Taxonomy" id="1033846"/>
    <lineage>
        <taxon>Bacteria</taxon>
        <taxon>Pseudomonadati</taxon>
        <taxon>Pseudomonadota</taxon>
        <taxon>Gammaproteobacteria</taxon>
        <taxon>Pseudomonadales</taxon>
        <taxon>Marinobacteraceae</taxon>
        <taxon>Marinobacter</taxon>
    </lineage>
</organism>
<dbReference type="Gene3D" id="3.90.550.10">
    <property type="entry name" value="Spore Coat Polysaccharide Biosynthesis Protein SpsA, Chain A"/>
    <property type="match status" value="1"/>
</dbReference>
<dbReference type="Pfam" id="PF02348">
    <property type="entry name" value="CTP_transf_3"/>
    <property type="match status" value="1"/>
</dbReference>
<dbReference type="Proteomes" id="UP000683442">
    <property type="component" value="Chromosome"/>
</dbReference>
<reference evidence="2 3" key="1">
    <citation type="submission" date="2021-06" db="EMBL/GenBank/DDBJ databases">
        <title>Microbial metabolic specificity influences pelagic lipid remineralization.</title>
        <authorList>
            <person name="Behrendt L."/>
            <person name="Hunter J.E."/>
            <person name="Alcolombri U."/>
            <person name="Smriga S."/>
            <person name="Mincer T."/>
            <person name="Lowenstein D.P."/>
            <person name="Peaudecerf F.J."/>
            <person name="Fernandez V.I."/>
            <person name="Fredricks H."/>
            <person name="Almblad H."/>
            <person name="Harrison J.J."/>
            <person name="Stocker R."/>
            <person name="Van Mooy B.A.S."/>
        </authorList>
    </citation>
    <scope>NUCLEOTIDE SEQUENCE [LARGE SCALE GENOMIC DNA]</scope>
    <source>
        <strain evidence="2 3">HP15-B</strain>
    </source>
</reference>
<dbReference type="SUPFAM" id="SSF51430">
    <property type="entry name" value="NAD(P)-linked oxidoreductase"/>
    <property type="match status" value="1"/>
</dbReference>
<accession>A0ABX8IIS8</accession>
<gene>
    <name evidence="2" type="ORF">KQ249_16125</name>
</gene>
<sequence>MKVRLLLQARTNSSRLPAKVLLPVGGVPLVVLAARRAGNTGHPVTVVTSREPSDDLLCEVLAKWRISFFRGELEDTLKRFVDALEGVSDEYAVVRLTGDNVFPDGAFIDEMLKEFEKREVAYLGCVGGSSGLPYGVSAEITRAGHLREAQNETESPFDREHVTPWIIGKYGGSRFEHYQSLRMEHYRCTVDTLDDYLTVAKLFEGSDKPENMPMGVLLEALKAECTDVAVTAPANRMVLGTAQFGLDYGIANRAGRPQQKLVNDLVRTAIKNGVQHLDTARAYGDSEKVLGKALAEGWSSRTTVITKLSPLDDCPPEAQPEVVEAFVERSVYQSCRLLGVSKLNALMLHRADHLTAWNGGVWHALAQLKKKGVIGELGVSVQSPKEALTALSFDSVSILQIPFNILDYRWDSVIEKILDERKHRCLTIHVRSALLQGLLTTNHLNLWKRAKCPNAGQVLEWLREQANNNCGGDVVELCLRFALSQDWIDGVVLGLDTKEQLLYNLKVMSVEPWSRDQLLKIVEDRPQVPRETLDPATWTKPDA</sequence>
<dbReference type="InterPro" id="IPR029044">
    <property type="entry name" value="Nucleotide-diphossugar_trans"/>
</dbReference>
<dbReference type="InterPro" id="IPR003329">
    <property type="entry name" value="Cytidylyl_trans"/>
</dbReference>
<name>A0ABX8IIS8_9GAMM</name>
<dbReference type="InterPro" id="IPR053135">
    <property type="entry name" value="AKR2_Oxidoreductase"/>
</dbReference>
<dbReference type="PANTHER" id="PTHR43312">
    <property type="entry name" value="D-THREO-ALDOSE 1-DEHYDROGENASE"/>
    <property type="match status" value="1"/>
</dbReference>
<dbReference type="SUPFAM" id="SSF53448">
    <property type="entry name" value="Nucleotide-diphospho-sugar transferases"/>
    <property type="match status" value="1"/>
</dbReference>
<dbReference type="InterPro" id="IPR023210">
    <property type="entry name" value="NADP_OxRdtase_dom"/>
</dbReference>
<dbReference type="Pfam" id="PF00248">
    <property type="entry name" value="Aldo_ket_red"/>
    <property type="match status" value="1"/>
</dbReference>
<dbReference type="EMBL" id="CP076686">
    <property type="protein sequence ID" value="QWV12184.1"/>
    <property type="molecule type" value="Genomic_DNA"/>
</dbReference>